<dbReference type="NCBIfam" id="TIGR00277">
    <property type="entry name" value="HDIG"/>
    <property type="match status" value="1"/>
</dbReference>
<feature type="domain" description="HD" evidence="1">
    <location>
        <begin position="62"/>
        <end position="177"/>
    </location>
</feature>
<proteinExistence type="predicted"/>
<dbReference type="Gene3D" id="1.10.3210.10">
    <property type="entry name" value="Hypothetical protein af1432"/>
    <property type="match status" value="1"/>
</dbReference>
<gene>
    <name evidence="2" type="ORF">BBF96_02300</name>
</gene>
<dbReference type="InterPro" id="IPR006675">
    <property type="entry name" value="HDIG_dom"/>
</dbReference>
<organism evidence="2 3">
    <name type="scientific">Anoxybacter fermentans</name>
    <dbReference type="NCBI Taxonomy" id="1323375"/>
    <lineage>
        <taxon>Bacteria</taxon>
        <taxon>Bacillati</taxon>
        <taxon>Bacillota</taxon>
        <taxon>Clostridia</taxon>
        <taxon>Halanaerobiales</taxon>
        <taxon>Anoxybacter</taxon>
    </lineage>
</organism>
<keyword evidence="3" id="KW-1185">Reference proteome</keyword>
<dbReference type="AlphaFoldDB" id="A0A3S9SVL9"/>
<evidence type="ECO:0000313" key="3">
    <source>
        <dbReference type="Proteomes" id="UP000267250"/>
    </source>
</evidence>
<protein>
    <recommendedName>
        <fullName evidence="1">HD domain-containing protein</fullName>
    </recommendedName>
</protein>
<dbReference type="InterPro" id="IPR006674">
    <property type="entry name" value="HD_domain"/>
</dbReference>
<sequence>MLYRVKQFYSAITAKVKEEEVQFISQYLNPMERELFYKMSIIDQRHALDVSYKVKEYLINRKIVADEDDMELKIMIKAALLHDVGKRAGDLTIMDRILIVLLERFLPDCIQRWALKGKGGFIQNRRHAFFVAVNHGKLGAELLQKIGCDQDVINLVIDHHRPDALYRRIKILKEADRNS</sequence>
<dbReference type="KEGG" id="aft:BBF96_02300"/>
<dbReference type="RefSeq" id="WP_127015657.1">
    <property type="nucleotide sequence ID" value="NZ_CP016379.1"/>
</dbReference>
<dbReference type="EMBL" id="CP016379">
    <property type="protein sequence ID" value="AZR72324.1"/>
    <property type="molecule type" value="Genomic_DNA"/>
</dbReference>
<dbReference type="Proteomes" id="UP000267250">
    <property type="component" value="Chromosome"/>
</dbReference>
<dbReference type="Pfam" id="PF01966">
    <property type="entry name" value="HD"/>
    <property type="match status" value="1"/>
</dbReference>
<evidence type="ECO:0000313" key="2">
    <source>
        <dbReference type="EMBL" id="AZR72324.1"/>
    </source>
</evidence>
<name>A0A3S9SVL9_9FIRM</name>
<dbReference type="OrthoDB" id="68032at2"/>
<dbReference type="SUPFAM" id="SSF109604">
    <property type="entry name" value="HD-domain/PDEase-like"/>
    <property type="match status" value="1"/>
</dbReference>
<accession>A0A3S9SVL9</accession>
<evidence type="ECO:0000259" key="1">
    <source>
        <dbReference type="Pfam" id="PF01966"/>
    </source>
</evidence>
<reference evidence="2 3" key="1">
    <citation type="submission" date="2016-07" db="EMBL/GenBank/DDBJ databases">
        <title>Genome and transcriptome analysis of iron-reducing fermentative bacteria Anoxybacter fermentans.</title>
        <authorList>
            <person name="Zeng X."/>
            <person name="Shao Z."/>
        </authorList>
    </citation>
    <scope>NUCLEOTIDE SEQUENCE [LARGE SCALE GENOMIC DNA]</scope>
    <source>
        <strain evidence="2 3">DY22613</strain>
    </source>
</reference>